<reference evidence="2 3" key="1">
    <citation type="journal article" date="2016" name="Nat. Commun.">
        <title>Thousands of microbial genomes shed light on interconnected biogeochemical processes in an aquifer system.</title>
        <authorList>
            <person name="Anantharaman K."/>
            <person name="Brown C.T."/>
            <person name="Hug L.A."/>
            <person name="Sharon I."/>
            <person name="Castelle C.J."/>
            <person name="Probst A.J."/>
            <person name="Thomas B.C."/>
            <person name="Singh A."/>
            <person name="Wilkins M.J."/>
            <person name="Karaoz U."/>
            <person name="Brodie E.L."/>
            <person name="Williams K.H."/>
            <person name="Hubbard S.S."/>
            <person name="Banfield J.F."/>
        </authorList>
    </citation>
    <scope>NUCLEOTIDE SEQUENCE [LARGE SCALE GENOMIC DNA]</scope>
</reference>
<evidence type="ECO:0000313" key="3">
    <source>
        <dbReference type="Proteomes" id="UP000178091"/>
    </source>
</evidence>
<sequence length="312" mass="31876">MTRPVATINGVNIFSDKQVTGVRNTRVTFADGSWCDVATGQVDNKGPGFINIGGSAGQKDDEQATVGPKSFQTSTLEVRDIEADVDIKPNQGQAMVVTISGKKSGVDSVLTTKVGDCLVVSGKSGGRKASGTSVVIDNGNISIGSGNFSRGSMRVNVGSVSIGGGGDVEADVKVTITVPVRSGIKVAGVQGSVKVGDIDGPFTGHLFGDSSMSVGKVRDAQLSLQGSGDIEVLEVNDKLSMRIQGSGDINVFNGNVQTLNVDIMGSGDAVFNGTAADASLSVMGSGDIKVGHVKNKPNLSQMGSGKIKVANW</sequence>
<comment type="caution">
    <text evidence="2">The sequence shown here is derived from an EMBL/GenBank/DDBJ whole genome shotgun (WGS) entry which is preliminary data.</text>
</comment>
<protein>
    <recommendedName>
        <fullName evidence="1">Putative auto-transporter adhesin head GIN domain-containing protein</fullName>
    </recommendedName>
</protein>
<accession>A0A1F4XVL1</accession>
<proteinExistence type="predicted"/>
<evidence type="ECO:0000313" key="2">
    <source>
        <dbReference type="EMBL" id="OGC85123.1"/>
    </source>
</evidence>
<feature type="domain" description="Putative auto-transporter adhesin head GIN" evidence="1">
    <location>
        <begin position="216"/>
        <end position="310"/>
    </location>
</feature>
<name>A0A1F4XVL1_9BACT</name>
<dbReference type="InterPro" id="IPR021255">
    <property type="entry name" value="DUF2807"/>
</dbReference>
<evidence type="ECO:0000259" key="1">
    <source>
        <dbReference type="Pfam" id="PF10988"/>
    </source>
</evidence>
<dbReference type="Proteomes" id="UP000178091">
    <property type="component" value="Unassembled WGS sequence"/>
</dbReference>
<organism evidence="2 3">
    <name type="scientific">Candidatus Adlerbacteria bacterium RIFCSPHIGHO2_12_FULL_53_18</name>
    <dbReference type="NCBI Taxonomy" id="1797242"/>
    <lineage>
        <taxon>Bacteria</taxon>
        <taxon>Candidatus Adleribacteriota</taxon>
    </lineage>
</organism>
<dbReference type="EMBL" id="MEWW01000003">
    <property type="protein sequence ID" value="OGC85123.1"/>
    <property type="molecule type" value="Genomic_DNA"/>
</dbReference>
<dbReference type="Gene3D" id="2.160.20.120">
    <property type="match status" value="1"/>
</dbReference>
<dbReference type="Pfam" id="PF10988">
    <property type="entry name" value="DUF2807"/>
    <property type="match status" value="1"/>
</dbReference>
<gene>
    <name evidence="2" type="ORF">A3F55_01735</name>
</gene>
<dbReference type="AlphaFoldDB" id="A0A1F4XVL1"/>